<keyword evidence="7 11" id="KW-0418">Kinase</keyword>
<evidence type="ECO:0000256" key="8">
    <source>
        <dbReference type="ARBA" id="ARBA00022840"/>
    </source>
</evidence>
<dbReference type="SUPFAM" id="SSF52540">
    <property type="entry name" value="P-loop containing nucleoside triphosphate hydrolases"/>
    <property type="match status" value="1"/>
</dbReference>
<evidence type="ECO:0000256" key="2">
    <source>
        <dbReference type="ARBA" id="ARBA00012980"/>
    </source>
</evidence>
<dbReference type="GO" id="GO:0005524">
    <property type="term" value="F:ATP binding"/>
    <property type="evidence" value="ECO:0007669"/>
    <property type="project" value="UniProtKB-UniRule"/>
</dbReference>
<dbReference type="PANTHER" id="PTHR10344:SF4">
    <property type="entry name" value="UMP-CMP KINASE 2, MITOCHONDRIAL"/>
    <property type="match status" value="1"/>
</dbReference>
<evidence type="ECO:0000256" key="7">
    <source>
        <dbReference type="ARBA" id="ARBA00022777"/>
    </source>
</evidence>
<feature type="domain" description="Thymidylate kinase-like" evidence="12">
    <location>
        <begin position="9"/>
        <end position="155"/>
    </location>
</feature>
<keyword evidence="8 11" id="KW-0067">ATP-binding</keyword>
<reference evidence="13 14" key="1">
    <citation type="submission" date="2012-12" db="EMBL/GenBank/DDBJ databases">
        <title>Novel taxa of Listeriaceae from agricultural environments in the United States.</title>
        <authorList>
            <person name="den Bakker H.C."/>
            <person name="Allred A."/>
            <person name="Warchocki S."/>
            <person name="Wright E.M."/>
            <person name="Burrell A."/>
            <person name="Nightingale K.K."/>
            <person name="Kephart D."/>
            <person name="Wiedmann M."/>
        </authorList>
    </citation>
    <scope>NUCLEOTIDE SEQUENCE [LARGE SCALE GENOMIC DNA]</scope>
    <source>
        <strain evidence="13 14">FSL F6-1037</strain>
    </source>
</reference>
<dbReference type="GO" id="GO:0004798">
    <property type="term" value="F:dTMP kinase activity"/>
    <property type="evidence" value="ECO:0007669"/>
    <property type="project" value="UniProtKB-UniRule"/>
</dbReference>
<proteinExistence type="inferred from homology"/>
<evidence type="ECO:0000256" key="5">
    <source>
        <dbReference type="ARBA" id="ARBA00022727"/>
    </source>
</evidence>
<dbReference type="Pfam" id="PF02223">
    <property type="entry name" value="Thymidylate_kin"/>
    <property type="match status" value="1"/>
</dbReference>
<dbReference type="PANTHER" id="PTHR10344">
    <property type="entry name" value="THYMIDYLATE KINASE"/>
    <property type="match status" value="1"/>
</dbReference>
<keyword evidence="4 11" id="KW-0808">Transferase</keyword>
<feature type="binding site" evidence="11">
    <location>
        <begin position="11"/>
        <end position="18"/>
    </location>
    <ligand>
        <name>ATP</name>
        <dbReference type="ChEBI" id="CHEBI:30616"/>
    </ligand>
</feature>
<dbReference type="AlphaFoldDB" id="W7C9A4"/>
<organism evidence="13 14">
    <name type="scientific">Brochothrix campestris FSL F6-1037</name>
    <dbReference type="NCBI Taxonomy" id="1265861"/>
    <lineage>
        <taxon>Bacteria</taxon>
        <taxon>Bacillati</taxon>
        <taxon>Bacillota</taxon>
        <taxon>Bacilli</taxon>
        <taxon>Bacillales</taxon>
        <taxon>Listeriaceae</taxon>
        <taxon>Brochothrix</taxon>
    </lineage>
</organism>
<keyword evidence="14" id="KW-1185">Reference proteome</keyword>
<comment type="catalytic activity">
    <reaction evidence="9 11">
        <text>dTMP + ATP = dTDP + ADP</text>
        <dbReference type="Rhea" id="RHEA:13517"/>
        <dbReference type="ChEBI" id="CHEBI:30616"/>
        <dbReference type="ChEBI" id="CHEBI:58369"/>
        <dbReference type="ChEBI" id="CHEBI:63528"/>
        <dbReference type="ChEBI" id="CHEBI:456216"/>
        <dbReference type="EC" id="2.7.4.9"/>
    </reaction>
</comment>
<dbReference type="PROSITE" id="PS01331">
    <property type="entry name" value="THYMIDYLATE_KINASE"/>
    <property type="match status" value="1"/>
</dbReference>
<accession>W7C9A4</accession>
<dbReference type="EC" id="2.7.4.9" evidence="2 11"/>
<evidence type="ECO:0000313" key="14">
    <source>
        <dbReference type="Proteomes" id="UP000019243"/>
    </source>
</evidence>
<dbReference type="Proteomes" id="UP000019243">
    <property type="component" value="Unassembled WGS sequence"/>
</dbReference>
<dbReference type="InterPro" id="IPR018094">
    <property type="entry name" value="Thymidylate_kinase"/>
</dbReference>
<evidence type="ECO:0000256" key="4">
    <source>
        <dbReference type="ARBA" id="ARBA00022679"/>
    </source>
</evidence>
<evidence type="ECO:0000256" key="10">
    <source>
        <dbReference type="ARBA" id="ARBA00057735"/>
    </source>
</evidence>
<dbReference type="STRING" id="1265861.BCAMP_11085"/>
<dbReference type="GO" id="GO:0006227">
    <property type="term" value="P:dUDP biosynthetic process"/>
    <property type="evidence" value="ECO:0007669"/>
    <property type="project" value="TreeGrafter"/>
</dbReference>
<keyword evidence="6 11" id="KW-0547">Nucleotide-binding</keyword>
<dbReference type="Gene3D" id="3.40.50.300">
    <property type="entry name" value="P-loop containing nucleotide triphosphate hydrolases"/>
    <property type="match status" value="1"/>
</dbReference>
<dbReference type="GO" id="GO:0005829">
    <property type="term" value="C:cytosol"/>
    <property type="evidence" value="ECO:0007669"/>
    <property type="project" value="TreeGrafter"/>
</dbReference>
<dbReference type="HAMAP" id="MF_00165">
    <property type="entry name" value="Thymidylate_kinase"/>
    <property type="match status" value="1"/>
</dbReference>
<comment type="caution">
    <text evidence="13">The sequence shown here is derived from an EMBL/GenBank/DDBJ whole genome shotgun (WGS) entry which is preliminary data.</text>
</comment>
<dbReference type="NCBIfam" id="TIGR00041">
    <property type="entry name" value="DTMP_kinase"/>
    <property type="match status" value="1"/>
</dbReference>
<comment type="function">
    <text evidence="10 11">Phosphorylation of dTMP to form dTDP in both de novo and salvage pathways of dTTP synthesis.</text>
</comment>
<evidence type="ECO:0000256" key="6">
    <source>
        <dbReference type="ARBA" id="ARBA00022741"/>
    </source>
</evidence>
<comment type="similarity">
    <text evidence="1 11">Belongs to the thymidylate kinase family.</text>
</comment>
<sequence>MTKGFFMTLEGPEGSGKTTVAQQLMAKLAERLETELVLTREPGGIEISEKIRDVILDVSHTMMDAKTEALLYTASRRQHLVEKVLPALAANKIVICDRFVDSSLAYQGYGRKIGIDSVWEMNQFAIADVMPQITFYLDVPIEVGFERIFANKEREVNRLDLEKKRISSNGGRRLSSSYLSFSGTNCCY</sequence>
<dbReference type="GO" id="GO:0006233">
    <property type="term" value="P:dTDP biosynthetic process"/>
    <property type="evidence" value="ECO:0007669"/>
    <property type="project" value="InterPro"/>
</dbReference>
<evidence type="ECO:0000256" key="3">
    <source>
        <dbReference type="ARBA" id="ARBA00017144"/>
    </source>
</evidence>
<dbReference type="CDD" id="cd01672">
    <property type="entry name" value="TMPK"/>
    <property type="match status" value="1"/>
</dbReference>
<evidence type="ECO:0000313" key="13">
    <source>
        <dbReference type="EMBL" id="EUJ36039.1"/>
    </source>
</evidence>
<dbReference type="InterPro" id="IPR018095">
    <property type="entry name" value="Thymidylate_kin_CS"/>
</dbReference>
<name>W7C9A4_9LIST</name>
<protein>
    <recommendedName>
        <fullName evidence="3 11">Thymidylate kinase</fullName>
        <ecNumber evidence="2 11">2.7.4.9</ecNumber>
    </recommendedName>
    <alternativeName>
        <fullName evidence="11">dTMP kinase</fullName>
    </alternativeName>
</protein>
<dbReference type="PATRIC" id="fig|1265861.3.peg.2182"/>
<keyword evidence="5 11" id="KW-0545">Nucleotide biosynthesis</keyword>
<dbReference type="InterPro" id="IPR039430">
    <property type="entry name" value="Thymidylate_kin-like_dom"/>
</dbReference>
<evidence type="ECO:0000259" key="12">
    <source>
        <dbReference type="Pfam" id="PF02223"/>
    </source>
</evidence>
<dbReference type="FunFam" id="3.40.50.300:FF:000225">
    <property type="entry name" value="Thymidylate kinase"/>
    <property type="match status" value="1"/>
</dbReference>
<evidence type="ECO:0000256" key="11">
    <source>
        <dbReference type="HAMAP-Rule" id="MF_00165"/>
    </source>
</evidence>
<evidence type="ECO:0000256" key="1">
    <source>
        <dbReference type="ARBA" id="ARBA00009776"/>
    </source>
</evidence>
<dbReference type="InterPro" id="IPR027417">
    <property type="entry name" value="P-loop_NTPase"/>
</dbReference>
<gene>
    <name evidence="11" type="primary">tmk</name>
    <name evidence="13" type="ORF">BCAMP_11085</name>
</gene>
<dbReference type="GO" id="GO:0006235">
    <property type="term" value="P:dTTP biosynthetic process"/>
    <property type="evidence" value="ECO:0007669"/>
    <property type="project" value="UniProtKB-UniRule"/>
</dbReference>
<evidence type="ECO:0000256" key="9">
    <source>
        <dbReference type="ARBA" id="ARBA00048743"/>
    </source>
</evidence>
<dbReference type="EMBL" id="AODH01000049">
    <property type="protein sequence ID" value="EUJ36039.1"/>
    <property type="molecule type" value="Genomic_DNA"/>
</dbReference>